<gene>
    <name evidence="1" type="ORF">F9L07_11310</name>
</gene>
<accession>A0A7J5E5K7</accession>
<name>A0A7J5E5K7_NOCSI</name>
<evidence type="ECO:0000313" key="2">
    <source>
        <dbReference type="Proteomes" id="UP000449906"/>
    </source>
</evidence>
<dbReference type="Proteomes" id="UP000449906">
    <property type="component" value="Unassembled WGS sequence"/>
</dbReference>
<dbReference type="SUPFAM" id="SSF55961">
    <property type="entry name" value="Bet v1-like"/>
    <property type="match status" value="1"/>
</dbReference>
<dbReference type="Gene3D" id="3.30.530.20">
    <property type="match status" value="1"/>
</dbReference>
<dbReference type="Pfam" id="PF10604">
    <property type="entry name" value="Polyketide_cyc2"/>
    <property type="match status" value="1"/>
</dbReference>
<dbReference type="AlphaFoldDB" id="A0A7J5E5K7"/>
<reference evidence="1 2" key="1">
    <citation type="submission" date="2019-09" db="EMBL/GenBank/DDBJ databases">
        <title>Pimelobacter sp. isolated from Paulinella.</title>
        <authorList>
            <person name="Jeong S.E."/>
        </authorList>
    </citation>
    <scope>NUCLEOTIDE SEQUENCE [LARGE SCALE GENOMIC DNA]</scope>
    <source>
        <strain evidence="1 2">Pch-N</strain>
    </source>
</reference>
<protein>
    <submittedName>
        <fullName evidence="1">SRPBCC family protein</fullName>
    </submittedName>
</protein>
<evidence type="ECO:0000313" key="1">
    <source>
        <dbReference type="EMBL" id="KAB2813505.1"/>
    </source>
</evidence>
<proteinExistence type="predicted"/>
<sequence length="134" mass="15183">MTSIEVVFPVPRDRAFGYLEDPRNRPAWQSSLRAVADVRDDLGAWTDVTVVPGVRPRMRTTLSEPPYRWVEEGTCGPFRARLELRFAELDDGQRCRVTADFRVRGLRVGGLVTWGSRSTVAADLRRAARLLSRP</sequence>
<dbReference type="InterPro" id="IPR023393">
    <property type="entry name" value="START-like_dom_sf"/>
</dbReference>
<comment type="caution">
    <text evidence="1">The sequence shown here is derived from an EMBL/GenBank/DDBJ whole genome shotgun (WGS) entry which is preliminary data.</text>
</comment>
<organism evidence="1 2">
    <name type="scientific">Nocardioides simplex</name>
    <name type="common">Arthrobacter simplex</name>
    <dbReference type="NCBI Taxonomy" id="2045"/>
    <lineage>
        <taxon>Bacteria</taxon>
        <taxon>Bacillati</taxon>
        <taxon>Actinomycetota</taxon>
        <taxon>Actinomycetes</taxon>
        <taxon>Propionibacteriales</taxon>
        <taxon>Nocardioidaceae</taxon>
        <taxon>Pimelobacter</taxon>
    </lineage>
</organism>
<dbReference type="InterPro" id="IPR019587">
    <property type="entry name" value="Polyketide_cyclase/dehydratase"/>
</dbReference>
<dbReference type="EMBL" id="WBVM01000001">
    <property type="protein sequence ID" value="KAB2813505.1"/>
    <property type="molecule type" value="Genomic_DNA"/>
</dbReference>